<dbReference type="EMBL" id="CAJOBI010042985">
    <property type="protein sequence ID" value="CAF4333439.1"/>
    <property type="molecule type" value="Genomic_DNA"/>
</dbReference>
<gene>
    <name evidence="1" type="ORF">SMN809_LOCUS27478</name>
</gene>
<accession>A0A8S2UAF7</accession>
<dbReference type="GO" id="GO:0008237">
    <property type="term" value="F:metallopeptidase activity"/>
    <property type="evidence" value="ECO:0007669"/>
    <property type="project" value="InterPro"/>
</dbReference>
<evidence type="ECO:0008006" key="3">
    <source>
        <dbReference type="Google" id="ProtNLM"/>
    </source>
</evidence>
<dbReference type="Gene3D" id="1.10.1380.10">
    <property type="entry name" value="Neutral endopeptidase , domain2"/>
    <property type="match status" value="1"/>
</dbReference>
<dbReference type="InterPro" id="IPR024079">
    <property type="entry name" value="MetalloPept_cat_dom_sf"/>
</dbReference>
<reference evidence="1" key="1">
    <citation type="submission" date="2021-02" db="EMBL/GenBank/DDBJ databases">
        <authorList>
            <person name="Nowell W R."/>
        </authorList>
    </citation>
    <scope>NUCLEOTIDE SEQUENCE</scope>
</reference>
<dbReference type="Gene3D" id="3.40.390.10">
    <property type="entry name" value="Collagenase (Catalytic Domain)"/>
    <property type="match status" value="1"/>
</dbReference>
<feature type="non-terminal residue" evidence="1">
    <location>
        <position position="1"/>
    </location>
</feature>
<sequence>TFYETIKRNTWMTNDTKKVALAKAQLMSEFIAYPLEILNKTYLNFSHSHVSYNLI</sequence>
<dbReference type="Proteomes" id="UP000676336">
    <property type="component" value="Unassembled WGS sequence"/>
</dbReference>
<comment type="caution">
    <text evidence="1">The sequence shown here is derived from an EMBL/GenBank/DDBJ whole genome shotgun (WGS) entry which is preliminary data.</text>
</comment>
<dbReference type="SUPFAM" id="SSF55486">
    <property type="entry name" value="Metalloproteases ('zincins'), catalytic domain"/>
    <property type="match status" value="1"/>
</dbReference>
<evidence type="ECO:0000313" key="2">
    <source>
        <dbReference type="Proteomes" id="UP000676336"/>
    </source>
</evidence>
<evidence type="ECO:0000313" key="1">
    <source>
        <dbReference type="EMBL" id="CAF4333439.1"/>
    </source>
</evidence>
<dbReference type="AlphaFoldDB" id="A0A8S2UAF7"/>
<name>A0A8S2UAF7_9BILA</name>
<proteinExistence type="predicted"/>
<protein>
    <recommendedName>
        <fullName evidence="3">Peptidase M13 N-terminal domain-containing protein</fullName>
    </recommendedName>
</protein>
<organism evidence="1 2">
    <name type="scientific">Rotaria magnacalcarata</name>
    <dbReference type="NCBI Taxonomy" id="392030"/>
    <lineage>
        <taxon>Eukaryota</taxon>
        <taxon>Metazoa</taxon>
        <taxon>Spiralia</taxon>
        <taxon>Gnathifera</taxon>
        <taxon>Rotifera</taxon>
        <taxon>Eurotatoria</taxon>
        <taxon>Bdelloidea</taxon>
        <taxon>Philodinida</taxon>
        <taxon>Philodinidae</taxon>
        <taxon>Rotaria</taxon>
    </lineage>
</organism>
<dbReference type="InterPro" id="IPR042089">
    <property type="entry name" value="Peptidase_M13_dom_2"/>
</dbReference>